<keyword evidence="1" id="KW-1133">Transmembrane helix</keyword>
<protein>
    <submittedName>
        <fullName evidence="2">Heme exporter protein D</fullName>
    </submittedName>
</protein>
<dbReference type="AlphaFoldDB" id="A0A852RHX2"/>
<evidence type="ECO:0000256" key="1">
    <source>
        <dbReference type="SAM" id="Phobius"/>
    </source>
</evidence>
<dbReference type="RefSeq" id="WP_179725219.1">
    <property type="nucleotide sequence ID" value="NZ_BAABEF010000001.1"/>
</dbReference>
<accession>A0A852RHX2</accession>
<organism evidence="2 3">
    <name type="scientific">Nocardioides kongjuensis</name>
    <dbReference type="NCBI Taxonomy" id="349522"/>
    <lineage>
        <taxon>Bacteria</taxon>
        <taxon>Bacillati</taxon>
        <taxon>Actinomycetota</taxon>
        <taxon>Actinomycetes</taxon>
        <taxon>Propionibacteriales</taxon>
        <taxon>Nocardioidaceae</taxon>
        <taxon>Nocardioides</taxon>
    </lineage>
</organism>
<gene>
    <name evidence="2" type="ORF">BJ958_000482</name>
</gene>
<evidence type="ECO:0000313" key="3">
    <source>
        <dbReference type="Proteomes" id="UP000582231"/>
    </source>
</evidence>
<dbReference type="Proteomes" id="UP000582231">
    <property type="component" value="Unassembled WGS sequence"/>
</dbReference>
<name>A0A852RHX2_9ACTN</name>
<keyword evidence="3" id="KW-1185">Reference proteome</keyword>
<sequence length="158" mass="17373">MRAPSQPPFPLGVLFVLPTILFWFLVIKGATSGDEGAAGRYAAYAFGIAGLTLAVFAFLKVRQVRARNADQRRAVRDGVRTTARIVSTRVKGHLNQDLYVVFDLEVSPESGARYRTSVTELVSQLAIPRIQPDAVIDVHVHPDDDRFVVIDRAALGRS</sequence>
<proteinExistence type="predicted"/>
<keyword evidence="1" id="KW-0472">Membrane</keyword>
<dbReference type="EMBL" id="JACCBF010000001">
    <property type="protein sequence ID" value="NYD28936.1"/>
    <property type="molecule type" value="Genomic_DNA"/>
</dbReference>
<feature type="transmembrane region" description="Helical" evidence="1">
    <location>
        <begin position="9"/>
        <end position="29"/>
    </location>
</feature>
<keyword evidence="1" id="KW-0812">Transmembrane</keyword>
<reference evidence="2 3" key="1">
    <citation type="submission" date="2020-07" db="EMBL/GenBank/DDBJ databases">
        <title>Sequencing the genomes of 1000 actinobacteria strains.</title>
        <authorList>
            <person name="Klenk H.-P."/>
        </authorList>
    </citation>
    <scope>NUCLEOTIDE SEQUENCE [LARGE SCALE GENOMIC DNA]</scope>
    <source>
        <strain evidence="2 3">DSM 19082</strain>
    </source>
</reference>
<evidence type="ECO:0000313" key="2">
    <source>
        <dbReference type="EMBL" id="NYD28936.1"/>
    </source>
</evidence>
<comment type="caution">
    <text evidence="2">The sequence shown here is derived from an EMBL/GenBank/DDBJ whole genome shotgun (WGS) entry which is preliminary data.</text>
</comment>
<feature type="transmembrane region" description="Helical" evidence="1">
    <location>
        <begin position="41"/>
        <end position="59"/>
    </location>
</feature>